<reference evidence="5" key="1">
    <citation type="submission" date="2014-12" db="EMBL/GenBank/DDBJ databases">
        <title>Insight into the proteome of Arion vulgaris.</title>
        <authorList>
            <person name="Aradska J."/>
            <person name="Bulat T."/>
            <person name="Smidak R."/>
            <person name="Sarate P."/>
            <person name="Gangsoo J."/>
            <person name="Sialana F."/>
            <person name="Bilban M."/>
            <person name="Lubec G."/>
        </authorList>
    </citation>
    <scope>NUCLEOTIDE SEQUENCE</scope>
    <source>
        <tissue evidence="5">Skin</tissue>
    </source>
</reference>
<dbReference type="SUPFAM" id="SSF48371">
    <property type="entry name" value="ARM repeat"/>
    <property type="match status" value="1"/>
</dbReference>
<dbReference type="InterPro" id="IPR016024">
    <property type="entry name" value="ARM-type_fold"/>
</dbReference>
<evidence type="ECO:0000256" key="2">
    <source>
        <dbReference type="ARBA" id="ARBA00022694"/>
    </source>
</evidence>
<feature type="non-terminal residue" evidence="5">
    <location>
        <position position="416"/>
    </location>
</feature>
<sequence length="416" mass="45588">ANPDCHIISDRAISILDYLIDRIQISLDAVVKDLGTSFHINSIHGLTQSMTRCLLDIASGMSQNLININKDDWRRRLEIIVTLNQKLIHFVLEVLAGKQSFESCPSFAEMGVALNSLISTGQEQEDGTLSTSPEFQLLLSWCWLNVKESCSCLGEVSSLVAANGGTSISMLSDIGEIFVKVLTTCRHKGAVEGSRHGLHHFCSYLISSGVADFTEIPCTILQQILVSLSHNSLSSSATRRSAGLPIFIHTVIQAVYKNGNKDLLMSTVDHLYNVASQQLPTDYSQNQDMSQGHALNILKTIFCDASLATKLLPLLSKMTVLVVKGFDSPSWSIRNAATQLISTLVVRIFGQKSSEDASSGMSLEDFSTQYPQLVQFVCEMMTEYSKANTTVKPSLYIVLTLLSQLAMSPLDQHSCS</sequence>
<dbReference type="GO" id="GO:0030488">
    <property type="term" value="P:tRNA methylation"/>
    <property type="evidence" value="ECO:0007669"/>
    <property type="project" value="TreeGrafter"/>
</dbReference>
<dbReference type="GO" id="GO:0005829">
    <property type="term" value="C:cytosol"/>
    <property type="evidence" value="ECO:0007669"/>
    <property type="project" value="TreeGrafter"/>
</dbReference>
<dbReference type="InterPro" id="IPR019442">
    <property type="entry name" value="THADA/TRM732_DUF2428"/>
</dbReference>
<keyword evidence="2" id="KW-0819">tRNA processing</keyword>
<protein>
    <submittedName>
        <fullName evidence="5">Uncharacterized protein</fullName>
    </submittedName>
</protein>
<dbReference type="PANTHER" id="PTHR14387">
    <property type="entry name" value="THADA/DEATH RECEPTOR INTERACTING PROTEIN"/>
    <property type="match status" value="1"/>
</dbReference>
<dbReference type="EMBL" id="HACG01024285">
    <property type="protein sequence ID" value="CEK71150.1"/>
    <property type="molecule type" value="Transcribed_RNA"/>
</dbReference>
<name>A0A0B6ZTR1_9EUPU</name>
<evidence type="ECO:0000259" key="3">
    <source>
        <dbReference type="Pfam" id="PF10350"/>
    </source>
</evidence>
<dbReference type="AlphaFoldDB" id="A0A0B6ZTR1"/>
<dbReference type="InterPro" id="IPR056842">
    <property type="entry name" value="THADA-like_TPR_C"/>
</dbReference>
<evidence type="ECO:0000313" key="5">
    <source>
        <dbReference type="EMBL" id="CEK71150.1"/>
    </source>
</evidence>
<feature type="domain" description="DUF2428" evidence="3">
    <location>
        <begin position="80"/>
        <end position="332"/>
    </location>
</feature>
<feature type="domain" description="tRNA (32-2'-O)-methyltransferase regulator THADA-like C-terminal TPR repeats region" evidence="4">
    <location>
        <begin position="334"/>
        <end position="411"/>
    </location>
</feature>
<dbReference type="PANTHER" id="PTHR14387:SF0">
    <property type="entry name" value="DUF2428 DOMAIN-CONTAINING PROTEIN"/>
    <property type="match status" value="1"/>
</dbReference>
<evidence type="ECO:0000259" key="4">
    <source>
        <dbReference type="Pfam" id="PF25151"/>
    </source>
</evidence>
<evidence type="ECO:0000256" key="1">
    <source>
        <dbReference type="ARBA" id="ARBA00010409"/>
    </source>
</evidence>
<organism evidence="5">
    <name type="scientific">Arion vulgaris</name>
    <dbReference type="NCBI Taxonomy" id="1028688"/>
    <lineage>
        <taxon>Eukaryota</taxon>
        <taxon>Metazoa</taxon>
        <taxon>Spiralia</taxon>
        <taxon>Lophotrochozoa</taxon>
        <taxon>Mollusca</taxon>
        <taxon>Gastropoda</taxon>
        <taxon>Heterobranchia</taxon>
        <taxon>Euthyneura</taxon>
        <taxon>Panpulmonata</taxon>
        <taxon>Eupulmonata</taxon>
        <taxon>Stylommatophora</taxon>
        <taxon>Helicina</taxon>
        <taxon>Arionoidea</taxon>
        <taxon>Arionidae</taxon>
        <taxon>Arion</taxon>
    </lineage>
</organism>
<comment type="similarity">
    <text evidence="1">Belongs to the THADA family.</text>
</comment>
<feature type="non-terminal residue" evidence="5">
    <location>
        <position position="1"/>
    </location>
</feature>
<gene>
    <name evidence="5" type="primary">ORF77143</name>
</gene>
<proteinExistence type="inferred from homology"/>
<dbReference type="Pfam" id="PF10350">
    <property type="entry name" value="DUF2428"/>
    <property type="match status" value="1"/>
</dbReference>
<accession>A0A0B6ZTR1</accession>
<dbReference type="Pfam" id="PF25151">
    <property type="entry name" value="TPR_Trm732_C"/>
    <property type="match status" value="1"/>
</dbReference>
<dbReference type="InterPro" id="IPR051954">
    <property type="entry name" value="tRNA_methyltransferase_THADA"/>
</dbReference>